<evidence type="ECO:0000313" key="2">
    <source>
        <dbReference type="Proteomes" id="UP001161390"/>
    </source>
</evidence>
<sequence length="88" mass="9591">MWTALALATMCLTACGTTPEVETVVVREYVCPLVEPWPADLRAVAADDLMFLPPSSPVFDLLASAIRLRDSVKACHETKKQQEKGASE</sequence>
<proteinExistence type="predicted"/>
<protein>
    <submittedName>
        <fullName evidence="1">Uncharacterized protein</fullName>
    </submittedName>
</protein>
<reference evidence="1" key="2">
    <citation type="submission" date="2023-01" db="EMBL/GenBank/DDBJ databases">
        <title>Draft genome sequence of Algimonas porphyrae strain NBRC 108216.</title>
        <authorList>
            <person name="Sun Q."/>
            <person name="Mori K."/>
        </authorList>
    </citation>
    <scope>NUCLEOTIDE SEQUENCE</scope>
    <source>
        <strain evidence="1">NBRC 108216</strain>
    </source>
</reference>
<dbReference type="EMBL" id="BSNJ01000003">
    <property type="protein sequence ID" value="GLQ20488.1"/>
    <property type="molecule type" value="Genomic_DNA"/>
</dbReference>
<accession>A0ABQ5UZD8</accession>
<organism evidence="1 2">
    <name type="scientific">Algimonas porphyrae</name>
    <dbReference type="NCBI Taxonomy" id="1128113"/>
    <lineage>
        <taxon>Bacteria</taxon>
        <taxon>Pseudomonadati</taxon>
        <taxon>Pseudomonadota</taxon>
        <taxon>Alphaproteobacteria</taxon>
        <taxon>Maricaulales</taxon>
        <taxon>Robiginitomaculaceae</taxon>
        <taxon>Algimonas</taxon>
    </lineage>
</organism>
<name>A0ABQ5UZD8_9PROT</name>
<dbReference type="Proteomes" id="UP001161390">
    <property type="component" value="Unassembled WGS sequence"/>
</dbReference>
<gene>
    <name evidence="1" type="ORF">GCM10007854_14430</name>
</gene>
<comment type="caution">
    <text evidence="1">The sequence shown here is derived from an EMBL/GenBank/DDBJ whole genome shotgun (WGS) entry which is preliminary data.</text>
</comment>
<evidence type="ECO:0000313" key="1">
    <source>
        <dbReference type="EMBL" id="GLQ20488.1"/>
    </source>
</evidence>
<keyword evidence="2" id="KW-1185">Reference proteome</keyword>
<reference evidence="1" key="1">
    <citation type="journal article" date="2014" name="Int. J. Syst. Evol. Microbiol.">
        <title>Complete genome of a new Firmicutes species belonging to the dominant human colonic microbiota ('Ruminococcus bicirculans') reveals two chromosomes and a selective capacity to utilize plant glucans.</title>
        <authorList>
            <consortium name="NISC Comparative Sequencing Program"/>
            <person name="Wegmann U."/>
            <person name="Louis P."/>
            <person name="Goesmann A."/>
            <person name="Henrissat B."/>
            <person name="Duncan S.H."/>
            <person name="Flint H.J."/>
        </authorList>
    </citation>
    <scope>NUCLEOTIDE SEQUENCE</scope>
    <source>
        <strain evidence="1">NBRC 108216</strain>
    </source>
</reference>